<dbReference type="InterPro" id="IPR036091">
    <property type="entry name" value="Prodiol/glycerol_DeHase__sf_su"/>
</dbReference>
<feature type="compositionally biased region" description="Polar residues" evidence="1">
    <location>
        <begin position="1"/>
        <end position="11"/>
    </location>
</feature>
<dbReference type="SUPFAM" id="SSF47148">
    <property type="entry name" value="Diol dehydratase, gamma subunit"/>
    <property type="match status" value="1"/>
</dbReference>
<proteinExistence type="predicted"/>
<dbReference type="Proteomes" id="UP000305709">
    <property type="component" value="Unassembled WGS sequence"/>
</dbReference>
<evidence type="ECO:0000256" key="1">
    <source>
        <dbReference type="SAM" id="MobiDB-lite"/>
    </source>
</evidence>
<dbReference type="Pfam" id="PF02287">
    <property type="entry name" value="Dehydratase_SU"/>
    <property type="match status" value="1"/>
</dbReference>
<organism evidence="2 3">
    <name type="scientific">Rubellimicrobium roseum</name>
    <dbReference type="NCBI Taxonomy" id="687525"/>
    <lineage>
        <taxon>Bacteria</taxon>
        <taxon>Pseudomonadati</taxon>
        <taxon>Pseudomonadota</taxon>
        <taxon>Alphaproteobacteria</taxon>
        <taxon>Rhodobacterales</taxon>
        <taxon>Roseobacteraceae</taxon>
        <taxon>Rubellimicrobium</taxon>
    </lineage>
</organism>
<gene>
    <name evidence="2" type="ORF">FHG71_07590</name>
</gene>
<dbReference type="InterPro" id="IPR003207">
    <property type="entry name" value="Ppandiol/glycerol_DeHydtase_su"/>
</dbReference>
<sequence length="210" mass="23140">MALRLSTTLSFSRKPPPSRSTAMPPSAATPPGTPRASRLRQSRCAWTTWRGSGSLCRPCSCTRPSLLQCSPTPRLWKSRPIMAEDPPRTRSGRPLEDVTVEALRAGTVAPSDLAIHAETLLRQARIAEERGYRQLARNYRRAAELTRIPDAMLAGIYDRLRPRRSSYVELLTLAQEMAALHDAPETGAYIRAAAEAYRDEGLLRSDGAGS</sequence>
<reference evidence="2 3" key="1">
    <citation type="submission" date="2019-06" db="EMBL/GenBank/DDBJ databases">
        <authorList>
            <person name="Jiang L."/>
        </authorList>
    </citation>
    <scope>NUCLEOTIDE SEQUENCE [LARGE SCALE GENOMIC DNA]</scope>
    <source>
        <strain evidence="2 3">YIM 48858</strain>
    </source>
</reference>
<evidence type="ECO:0000313" key="2">
    <source>
        <dbReference type="EMBL" id="TNC72757.1"/>
    </source>
</evidence>
<comment type="caution">
    <text evidence="2">The sequence shown here is derived from an EMBL/GenBank/DDBJ whole genome shotgun (WGS) entry which is preliminary data.</text>
</comment>
<evidence type="ECO:0000313" key="3">
    <source>
        <dbReference type="Proteomes" id="UP000305709"/>
    </source>
</evidence>
<accession>A0A5C4NJ79</accession>
<name>A0A5C4NJ79_9RHOB</name>
<protein>
    <submittedName>
        <fullName evidence="2">Propanediol dehydratase small subunit PduE</fullName>
    </submittedName>
</protein>
<dbReference type="OrthoDB" id="3732589at2"/>
<feature type="region of interest" description="Disordered" evidence="1">
    <location>
        <begin position="1"/>
        <end position="40"/>
    </location>
</feature>
<dbReference type="Gene3D" id="1.10.1510.20">
    <property type="entry name" value="Propanediol/glycerol dehydratase, small subunit"/>
    <property type="match status" value="1"/>
</dbReference>
<dbReference type="AlphaFoldDB" id="A0A5C4NJ79"/>
<dbReference type="EMBL" id="VDFV01000006">
    <property type="protein sequence ID" value="TNC72757.1"/>
    <property type="molecule type" value="Genomic_DNA"/>
</dbReference>
<keyword evidence="3" id="KW-1185">Reference proteome</keyword>